<dbReference type="InterPro" id="IPR056884">
    <property type="entry name" value="NPHP3-like_N"/>
</dbReference>
<gene>
    <name evidence="3" type="ORF">VTL71DRAFT_5847</name>
</gene>
<dbReference type="PANTHER" id="PTHR10039">
    <property type="entry name" value="AMELOGENIN"/>
    <property type="match status" value="1"/>
</dbReference>
<dbReference type="Pfam" id="PF22939">
    <property type="entry name" value="WHD_GPIID"/>
    <property type="match status" value="1"/>
</dbReference>
<keyword evidence="1" id="KW-0677">Repeat</keyword>
<evidence type="ECO:0000313" key="3">
    <source>
        <dbReference type="EMBL" id="KAL2062775.1"/>
    </source>
</evidence>
<organism evidence="3 4">
    <name type="scientific">Oculimacula yallundae</name>
    <dbReference type="NCBI Taxonomy" id="86028"/>
    <lineage>
        <taxon>Eukaryota</taxon>
        <taxon>Fungi</taxon>
        <taxon>Dikarya</taxon>
        <taxon>Ascomycota</taxon>
        <taxon>Pezizomycotina</taxon>
        <taxon>Leotiomycetes</taxon>
        <taxon>Helotiales</taxon>
        <taxon>Ploettnerulaceae</taxon>
        <taxon>Oculimacula</taxon>
    </lineage>
</organism>
<dbReference type="EMBL" id="JAZHXI010000016">
    <property type="protein sequence ID" value="KAL2062775.1"/>
    <property type="molecule type" value="Genomic_DNA"/>
</dbReference>
<dbReference type="PANTHER" id="PTHR10039:SF16">
    <property type="entry name" value="GPI INOSITOL-DEACYLASE"/>
    <property type="match status" value="1"/>
</dbReference>
<evidence type="ECO:0000313" key="4">
    <source>
        <dbReference type="Proteomes" id="UP001595075"/>
    </source>
</evidence>
<name>A0ABR4BYM8_9HELO</name>
<dbReference type="Proteomes" id="UP001595075">
    <property type="component" value="Unassembled WGS sequence"/>
</dbReference>
<dbReference type="InterPro" id="IPR027417">
    <property type="entry name" value="P-loop_NTPase"/>
</dbReference>
<comment type="caution">
    <text evidence="3">The sequence shown here is derived from an EMBL/GenBank/DDBJ whole genome shotgun (WGS) entry which is preliminary data.</text>
</comment>
<dbReference type="InterPro" id="IPR054471">
    <property type="entry name" value="GPIID_WHD"/>
</dbReference>
<accession>A0ABR4BYM8</accession>
<keyword evidence="4" id="KW-1185">Reference proteome</keyword>
<dbReference type="Pfam" id="PF24883">
    <property type="entry name" value="NPHP3_N"/>
    <property type="match status" value="1"/>
</dbReference>
<dbReference type="Gene3D" id="3.40.50.300">
    <property type="entry name" value="P-loop containing nucleotide triphosphate hydrolases"/>
    <property type="match status" value="1"/>
</dbReference>
<proteinExistence type="predicted"/>
<feature type="domain" description="NACHT" evidence="2">
    <location>
        <begin position="233"/>
        <end position="376"/>
    </location>
</feature>
<sequence length="669" mass="75272">MGPVTALGVASGAAGLVSLGLTVTDGLLKYYSAVKDATANIKRMYKLAEKLSTSLPHLDESLLRVKGLKVSDATVLDAQKHIVELRNSIQELQEELNSKPFRIVPRAGGEWVEKVKAKGKILLYPFRESTLAHLRELLEYALDDLDRTIRTLTLDIGSKNLETAKHMSAQVDQVCSLLQTIWTDDEHEKIITWLNPCDVSTIHMRACRSREEGTSEWLLQHEKFKSWRSMPSSSLWLHGIPGCGKTVLCSKAIESLMPAPPSRTTVLHFYFDFMNQLQSTTRAFLASLLEQIARRLNIIPEPLKELYTSNENRVPDTEGLSRCLKKIIKTMEEEVYIVVDGLDESSERKEILSLTSAILSWKLPQVRILIASRDEADIRICIEQSPAVELSIKEGLLIEDIRTNIDRELERGSLVKLPNELKAKIKNVLTTKAHGMFRWVACQLDSLRKCYNPKQIYQALNSLPKDLSETYDRILVGINQLYWDDTLRVLKWLAFSEREMTIGEVAEILTIDLEKDIPCYDPDLRSFDLGVLKNICSSLIVITELGGKNGTAQISLAHLTVKEYLMLSHLKMCTVEPMSRFYVTAIDCHTMIALCCMAYLIEISSQARLSRSRTLCGPLQDYSQAFIASHITQSGEPPEIIKMGINFVRTLADSAALRASTDGKAVYVI</sequence>
<reference evidence="3 4" key="1">
    <citation type="journal article" date="2024" name="Commun. Biol.">
        <title>Comparative genomic analysis of thermophilic fungi reveals convergent evolutionary adaptations and gene losses.</title>
        <authorList>
            <person name="Steindorff A.S."/>
            <person name="Aguilar-Pontes M.V."/>
            <person name="Robinson A.J."/>
            <person name="Andreopoulos B."/>
            <person name="LaButti K."/>
            <person name="Kuo A."/>
            <person name="Mondo S."/>
            <person name="Riley R."/>
            <person name="Otillar R."/>
            <person name="Haridas S."/>
            <person name="Lipzen A."/>
            <person name="Grimwood J."/>
            <person name="Schmutz J."/>
            <person name="Clum A."/>
            <person name="Reid I.D."/>
            <person name="Moisan M.C."/>
            <person name="Butler G."/>
            <person name="Nguyen T.T.M."/>
            <person name="Dewar K."/>
            <person name="Conant G."/>
            <person name="Drula E."/>
            <person name="Henrissat B."/>
            <person name="Hansel C."/>
            <person name="Singer S."/>
            <person name="Hutchinson M.I."/>
            <person name="de Vries R.P."/>
            <person name="Natvig D.O."/>
            <person name="Powell A.J."/>
            <person name="Tsang A."/>
            <person name="Grigoriev I.V."/>
        </authorList>
    </citation>
    <scope>NUCLEOTIDE SEQUENCE [LARGE SCALE GENOMIC DNA]</scope>
    <source>
        <strain evidence="3 4">CBS 494.80</strain>
    </source>
</reference>
<dbReference type="InterPro" id="IPR007111">
    <property type="entry name" value="NACHT_NTPase"/>
</dbReference>
<evidence type="ECO:0000256" key="1">
    <source>
        <dbReference type="ARBA" id="ARBA00022737"/>
    </source>
</evidence>
<protein>
    <recommendedName>
        <fullName evidence="2">NACHT domain-containing protein</fullName>
    </recommendedName>
</protein>
<dbReference type="SUPFAM" id="SSF52540">
    <property type="entry name" value="P-loop containing nucleoside triphosphate hydrolases"/>
    <property type="match status" value="1"/>
</dbReference>
<dbReference type="PROSITE" id="PS50837">
    <property type="entry name" value="NACHT"/>
    <property type="match status" value="1"/>
</dbReference>
<evidence type="ECO:0000259" key="2">
    <source>
        <dbReference type="PROSITE" id="PS50837"/>
    </source>
</evidence>